<dbReference type="PROSITE" id="PS50977">
    <property type="entry name" value="HTH_TETR_2"/>
    <property type="match status" value="1"/>
</dbReference>
<dbReference type="InterPro" id="IPR009057">
    <property type="entry name" value="Homeodomain-like_sf"/>
</dbReference>
<evidence type="ECO:0000313" key="5">
    <source>
        <dbReference type="EMBL" id="GAA4425929.1"/>
    </source>
</evidence>
<gene>
    <name evidence="5" type="ORF">GCM10023169_24190</name>
</gene>
<evidence type="ECO:0000313" key="6">
    <source>
        <dbReference type="Proteomes" id="UP001500622"/>
    </source>
</evidence>
<feature type="DNA-binding region" description="H-T-H motif" evidence="2">
    <location>
        <begin position="48"/>
        <end position="67"/>
    </location>
</feature>
<keyword evidence="1 2" id="KW-0238">DNA-binding</keyword>
<name>A0ABP8LAD9_9MICO</name>
<evidence type="ECO:0000256" key="1">
    <source>
        <dbReference type="ARBA" id="ARBA00023125"/>
    </source>
</evidence>
<protein>
    <recommendedName>
        <fullName evidence="4">HTH tetR-type domain-containing protein</fullName>
    </recommendedName>
</protein>
<sequence>MNDEVPAPTGLGRRRRRLSDRETERHMLEAAKTMVNRTGLTVSLEHISLEDVIRDAGVARSAVYRRWPHKDLFFSDLLKELAGAPPPVSAADSEALAVAQRVAIEHLDGLSTPQGRHDLCVELFRQTALADFAALHGSIRWRTYMALHATFLSLPEGGLRDEVRRALADAERQIIARVAGTYQRLAELLGYRLRPDTGATFEVLASLVSAMTRGQSVMSPSSPEVTDRRITGRPFGSTEAHDWSEPAIGVAAITFSLLEPDPTIEWGGERVAAVRRTIENEGLAGL</sequence>
<proteinExistence type="predicted"/>
<evidence type="ECO:0000256" key="2">
    <source>
        <dbReference type="PROSITE-ProRule" id="PRU00335"/>
    </source>
</evidence>
<comment type="caution">
    <text evidence="5">The sequence shown here is derived from an EMBL/GenBank/DDBJ whole genome shotgun (WGS) entry which is preliminary data.</text>
</comment>
<dbReference type="SUPFAM" id="SSF46689">
    <property type="entry name" value="Homeodomain-like"/>
    <property type="match status" value="1"/>
</dbReference>
<reference evidence="6" key="1">
    <citation type="journal article" date="2019" name="Int. J. Syst. Evol. Microbiol.">
        <title>The Global Catalogue of Microorganisms (GCM) 10K type strain sequencing project: providing services to taxonomists for standard genome sequencing and annotation.</title>
        <authorList>
            <consortium name="The Broad Institute Genomics Platform"/>
            <consortium name="The Broad Institute Genome Sequencing Center for Infectious Disease"/>
            <person name="Wu L."/>
            <person name="Ma J."/>
        </authorList>
    </citation>
    <scope>NUCLEOTIDE SEQUENCE [LARGE SCALE GENOMIC DNA]</scope>
    <source>
        <strain evidence="6">JCM 17810</strain>
    </source>
</reference>
<dbReference type="InterPro" id="IPR001647">
    <property type="entry name" value="HTH_TetR"/>
</dbReference>
<accession>A0ABP8LAD9</accession>
<feature type="region of interest" description="Disordered" evidence="3">
    <location>
        <begin position="1"/>
        <end position="20"/>
    </location>
</feature>
<evidence type="ECO:0000256" key="3">
    <source>
        <dbReference type="SAM" id="MobiDB-lite"/>
    </source>
</evidence>
<evidence type="ECO:0000259" key="4">
    <source>
        <dbReference type="PROSITE" id="PS50977"/>
    </source>
</evidence>
<dbReference type="Proteomes" id="UP001500622">
    <property type="component" value="Unassembled WGS sequence"/>
</dbReference>
<dbReference type="Gene3D" id="1.10.357.10">
    <property type="entry name" value="Tetracycline Repressor, domain 2"/>
    <property type="match status" value="1"/>
</dbReference>
<feature type="domain" description="HTH tetR-type" evidence="4">
    <location>
        <begin position="21"/>
        <end position="85"/>
    </location>
</feature>
<organism evidence="5 6">
    <name type="scientific">Georgenia halophila</name>
    <dbReference type="NCBI Taxonomy" id="620889"/>
    <lineage>
        <taxon>Bacteria</taxon>
        <taxon>Bacillati</taxon>
        <taxon>Actinomycetota</taxon>
        <taxon>Actinomycetes</taxon>
        <taxon>Micrococcales</taxon>
        <taxon>Bogoriellaceae</taxon>
        <taxon>Georgenia</taxon>
    </lineage>
</organism>
<keyword evidence="6" id="KW-1185">Reference proteome</keyword>
<dbReference type="EMBL" id="BAABGN010000011">
    <property type="protein sequence ID" value="GAA4425929.1"/>
    <property type="molecule type" value="Genomic_DNA"/>
</dbReference>